<dbReference type="InterPro" id="IPR000829">
    <property type="entry name" value="DAGK"/>
</dbReference>
<evidence type="ECO:0008006" key="8">
    <source>
        <dbReference type="Google" id="ProtNLM"/>
    </source>
</evidence>
<feature type="transmembrane region" description="Helical" evidence="5">
    <location>
        <begin position="51"/>
        <end position="70"/>
    </location>
</feature>
<protein>
    <recommendedName>
        <fullName evidence="8">Diacylglycerol kinase</fullName>
    </recommendedName>
</protein>
<feature type="binding site" evidence="2">
    <location>
        <position position="64"/>
    </location>
    <ligand>
        <name>substrate</name>
    </ligand>
</feature>
<dbReference type="Pfam" id="PF01219">
    <property type="entry name" value="DAGK_prokar"/>
    <property type="match status" value="1"/>
</dbReference>
<feature type="transmembrane region" description="Helical" evidence="5">
    <location>
        <begin position="91"/>
        <end position="112"/>
    </location>
</feature>
<evidence type="ECO:0000313" key="6">
    <source>
        <dbReference type="EMBL" id="OGK52971.1"/>
    </source>
</evidence>
<dbReference type="Gene3D" id="1.10.3830.10">
    <property type="entry name" value="Diacylglycerol kinase (DAGK) domain"/>
    <property type="match status" value="1"/>
</dbReference>
<keyword evidence="4" id="KW-0479">Metal-binding</keyword>
<keyword evidence="5" id="KW-0812">Transmembrane</keyword>
<feature type="binding site" evidence="3">
    <location>
        <position position="71"/>
    </location>
    <ligand>
        <name>ATP</name>
        <dbReference type="ChEBI" id="CHEBI:30616"/>
    </ligand>
</feature>
<feature type="active site" description="Proton acceptor" evidence="1">
    <location>
        <position position="64"/>
    </location>
</feature>
<dbReference type="GO" id="GO:0016020">
    <property type="term" value="C:membrane"/>
    <property type="evidence" value="ECO:0007669"/>
    <property type="project" value="InterPro"/>
</dbReference>
<comment type="caution">
    <text evidence="6">The sequence shown here is derived from an EMBL/GenBank/DDBJ whole genome shotgun (WGS) entry which is preliminary data.</text>
</comment>
<feature type="binding site" evidence="4">
    <location>
        <position position="71"/>
    </location>
    <ligand>
        <name>a divalent metal cation</name>
        <dbReference type="ChEBI" id="CHEBI:60240"/>
    </ligand>
</feature>
<evidence type="ECO:0000256" key="2">
    <source>
        <dbReference type="PIRSR" id="PIRSR600829-2"/>
    </source>
</evidence>
<feature type="transmembrane region" description="Helical" evidence="5">
    <location>
        <begin position="28"/>
        <end position="45"/>
    </location>
</feature>
<dbReference type="STRING" id="1802069.A2970_01570"/>
<proteinExistence type="predicted"/>
<comment type="cofactor">
    <cofactor evidence="4">
        <name>Mg(2+)</name>
        <dbReference type="ChEBI" id="CHEBI:18420"/>
    </cofactor>
    <text evidence="4">Mn(2+), Zn(2+), Cd(2+) and Co(2+) support activity to lesser extents.</text>
</comment>
<keyword evidence="4" id="KW-0460">Magnesium</keyword>
<dbReference type="CDD" id="cd14265">
    <property type="entry name" value="UDPK_IM_like"/>
    <property type="match status" value="1"/>
</dbReference>
<sequence length="120" mass="13234">MLKKHSISIKHAVDGLIWALQTQPNYKVHLLLSALSLIGAFVLKISYIEFLIIVFLITVGLVIETLNTGLEQTTDAIDRKIREDIKIAKDVAAAAMLLYAVGSFTIAAIIFVPKIVNLFL</sequence>
<dbReference type="AlphaFoldDB" id="A0A1F7JBI5"/>
<dbReference type="GO" id="GO:0008654">
    <property type="term" value="P:phospholipid biosynthetic process"/>
    <property type="evidence" value="ECO:0007669"/>
    <property type="project" value="InterPro"/>
</dbReference>
<dbReference type="GO" id="GO:0016301">
    <property type="term" value="F:kinase activity"/>
    <property type="evidence" value="ECO:0007669"/>
    <property type="project" value="InterPro"/>
</dbReference>
<evidence type="ECO:0000256" key="4">
    <source>
        <dbReference type="PIRSR" id="PIRSR600829-4"/>
    </source>
</evidence>
<evidence type="ECO:0000256" key="1">
    <source>
        <dbReference type="PIRSR" id="PIRSR600829-1"/>
    </source>
</evidence>
<dbReference type="GO" id="GO:0046872">
    <property type="term" value="F:metal ion binding"/>
    <property type="evidence" value="ECO:0007669"/>
    <property type="project" value="UniProtKB-KW"/>
</dbReference>
<dbReference type="PANTHER" id="PTHR34299:SF1">
    <property type="entry name" value="DIACYLGLYCEROL KINASE"/>
    <property type="match status" value="1"/>
</dbReference>
<evidence type="ECO:0000313" key="7">
    <source>
        <dbReference type="Proteomes" id="UP000178857"/>
    </source>
</evidence>
<keyword evidence="3" id="KW-0547">Nucleotide-binding</keyword>
<dbReference type="EMBL" id="MGAT01000008">
    <property type="protein sequence ID" value="OGK52971.1"/>
    <property type="molecule type" value="Genomic_DNA"/>
</dbReference>
<name>A0A1F7JBI5_9BACT</name>
<evidence type="ECO:0000256" key="5">
    <source>
        <dbReference type="SAM" id="Phobius"/>
    </source>
</evidence>
<keyword evidence="3" id="KW-0067">ATP-binding</keyword>
<dbReference type="Proteomes" id="UP000178857">
    <property type="component" value="Unassembled WGS sequence"/>
</dbReference>
<evidence type="ECO:0000256" key="3">
    <source>
        <dbReference type="PIRSR" id="PIRSR600829-3"/>
    </source>
</evidence>
<keyword evidence="5" id="KW-1133">Transmembrane helix</keyword>
<organism evidence="6 7">
    <name type="scientific">Candidatus Roizmanbacteria bacterium RIFCSPLOWO2_01_FULL_44_13</name>
    <dbReference type="NCBI Taxonomy" id="1802069"/>
    <lineage>
        <taxon>Bacteria</taxon>
        <taxon>Candidatus Roizmaniibacteriota</taxon>
    </lineage>
</organism>
<gene>
    <name evidence="6" type="ORF">A2970_01570</name>
</gene>
<keyword evidence="5" id="KW-0472">Membrane</keyword>
<dbReference type="PANTHER" id="PTHR34299">
    <property type="entry name" value="DIACYLGLYCEROL KINASE"/>
    <property type="match status" value="1"/>
</dbReference>
<reference evidence="6 7" key="1">
    <citation type="journal article" date="2016" name="Nat. Commun.">
        <title>Thousands of microbial genomes shed light on interconnected biogeochemical processes in an aquifer system.</title>
        <authorList>
            <person name="Anantharaman K."/>
            <person name="Brown C.T."/>
            <person name="Hug L.A."/>
            <person name="Sharon I."/>
            <person name="Castelle C.J."/>
            <person name="Probst A.J."/>
            <person name="Thomas B.C."/>
            <person name="Singh A."/>
            <person name="Wilkins M.J."/>
            <person name="Karaoz U."/>
            <person name="Brodie E.L."/>
            <person name="Williams K.H."/>
            <person name="Hubbard S.S."/>
            <person name="Banfield J.F."/>
        </authorList>
    </citation>
    <scope>NUCLEOTIDE SEQUENCE [LARGE SCALE GENOMIC DNA]</scope>
</reference>
<dbReference type="InterPro" id="IPR033717">
    <property type="entry name" value="UDPK"/>
</dbReference>
<accession>A0A1F7JBI5</accession>
<feature type="binding site" evidence="3">
    <location>
        <begin position="89"/>
        <end position="90"/>
    </location>
    <ligand>
        <name>ATP</name>
        <dbReference type="ChEBI" id="CHEBI:30616"/>
    </ligand>
</feature>
<dbReference type="GO" id="GO:0005524">
    <property type="term" value="F:ATP binding"/>
    <property type="evidence" value="ECO:0007669"/>
    <property type="project" value="UniProtKB-KW"/>
</dbReference>